<keyword evidence="2" id="KW-0235">DNA replication</keyword>
<evidence type="ECO:0000256" key="3">
    <source>
        <dbReference type="ARBA" id="ARBA00023125"/>
    </source>
</evidence>
<reference evidence="8" key="1">
    <citation type="journal article" date="2020" name="Stud. Mycol.">
        <title>101 Dothideomycetes genomes: a test case for predicting lifestyles and emergence of pathogens.</title>
        <authorList>
            <person name="Haridas S."/>
            <person name="Albert R."/>
            <person name="Binder M."/>
            <person name="Bloem J."/>
            <person name="Labutti K."/>
            <person name="Salamov A."/>
            <person name="Andreopoulos B."/>
            <person name="Baker S."/>
            <person name="Barry K."/>
            <person name="Bills G."/>
            <person name="Bluhm B."/>
            <person name="Cannon C."/>
            <person name="Castanera R."/>
            <person name="Culley D."/>
            <person name="Daum C."/>
            <person name="Ezra D."/>
            <person name="Gonzalez J."/>
            <person name="Henrissat B."/>
            <person name="Kuo A."/>
            <person name="Liang C."/>
            <person name="Lipzen A."/>
            <person name="Lutzoni F."/>
            <person name="Magnuson J."/>
            <person name="Mondo S."/>
            <person name="Nolan M."/>
            <person name="Ohm R."/>
            <person name="Pangilinan J."/>
            <person name="Park H.-J."/>
            <person name="Ramirez L."/>
            <person name="Alfaro M."/>
            <person name="Sun H."/>
            <person name="Tritt A."/>
            <person name="Yoshinaga Y."/>
            <person name="Zwiers L.-H."/>
            <person name="Turgeon B."/>
            <person name="Goodwin S."/>
            <person name="Spatafora J."/>
            <person name="Crous P."/>
            <person name="Grigoriev I."/>
        </authorList>
    </citation>
    <scope>NUCLEOTIDE SEQUENCE</scope>
    <source>
        <strain evidence="8">CBS 119925</strain>
    </source>
</reference>
<gene>
    <name evidence="8" type="ORF">M011DRAFT_518195</name>
</gene>
<evidence type="ECO:0000256" key="7">
    <source>
        <dbReference type="SAM" id="MobiDB-lite"/>
    </source>
</evidence>
<evidence type="ECO:0000256" key="4">
    <source>
        <dbReference type="ARBA" id="ARBA00023242"/>
    </source>
</evidence>
<dbReference type="GO" id="GO:0031390">
    <property type="term" value="C:Ctf18 RFC-like complex"/>
    <property type="evidence" value="ECO:0007669"/>
    <property type="project" value="InterPro"/>
</dbReference>
<dbReference type="GO" id="GO:0007064">
    <property type="term" value="P:mitotic sister chromatid cohesion"/>
    <property type="evidence" value="ECO:0007669"/>
    <property type="project" value="InterPro"/>
</dbReference>
<name>A0A6A6VIV7_9PLEO</name>
<keyword evidence="5" id="KW-0131">Cell cycle</keyword>
<keyword evidence="9" id="KW-1185">Reference proteome</keyword>
<sequence>MPAVPLRVTKPSPSTPATENPLPPLLHTPSGLALLDLQGTIHFPPPESTSTSSSSLVGKLAFPFYNPELNGESDTKWMKRVYLYVGENQRLNGEVKKLPKPFAVIRKKGSGEGRGDDGGEDVSMGGTEQGEVEELEIVEIVKDATSTTHKPRIGFRAYRTPGTHFFTHRDTNILEQRRPHGWSTRIAAHGLSREYYHQCQPGASPQPQPSSSPSPSLSPTTDLPGSQPTPTGTPTGSGPGRDLQTGYLWIRGVAAPNFHKYMQSSPLLSPGPAVLGSYTTAGQFAILSSGQLVQLISSPSEPVKYLYAQVSSERSLNDLSLLVSWSETPNTYGAFAWNGDGLVWNHPDIKRPNAAAWYVCQGQKMYVNLGNYLYGTPSGCADQTIHYYNDKRAND</sequence>
<dbReference type="GO" id="GO:0003677">
    <property type="term" value="F:DNA binding"/>
    <property type="evidence" value="ECO:0007669"/>
    <property type="project" value="UniProtKB-KW"/>
</dbReference>
<evidence type="ECO:0000256" key="1">
    <source>
        <dbReference type="ARBA" id="ARBA00004123"/>
    </source>
</evidence>
<comment type="similarity">
    <text evidence="6">Belongs to the CTF8 family.</text>
</comment>
<dbReference type="PANTHER" id="PTHR28605:SF1">
    <property type="entry name" value="CHROMOSOME TRANSMISSION FIDELITY FACTOR 8"/>
    <property type="match status" value="1"/>
</dbReference>
<dbReference type="InterPro" id="IPR018607">
    <property type="entry name" value="Ctf8"/>
</dbReference>
<evidence type="ECO:0000313" key="9">
    <source>
        <dbReference type="Proteomes" id="UP000799440"/>
    </source>
</evidence>
<dbReference type="Proteomes" id="UP000799440">
    <property type="component" value="Unassembled WGS sequence"/>
</dbReference>
<dbReference type="GO" id="GO:0006260">
    <property type="term" value="P:DNA replication"/>
    <property type="evidence" value="ECO:0007669"/>
    <property type="project" value="UniProtKB-KW"/>
</dbReference>
<keyword evidence="4" id="KW-0539">Nucleus</keyword>
<feature type="region of interest" description="Disordered" evidence="7">
    <location>
        <begin position="197"/>
        <end position="242"/>
    </location>
</feature>
<dbReference type="EMBL" id="MU006567">
    <property type="protein sequence ID" value="KAF2749057.1"/>
    <property type="molecule type" value="Genomic_DNA"/>
</dbReference>
<protein>
    <submittedName>
        <fullName evidence="8">Uncharacterized protein</fullName>
    </submittedName>
</protein>
<proteinExistence type="inferred from homology"/>
<accession>A0A6A6VIV7</accession>
<dbReference type="OrthoDB" id="70316at2759"/>
<evidence type="ECO:0000256" key="5">
    <source>
        <dbReference type="ARBA" id="ARBA00023306"/>
    </source>
</evidence>
<evidence type="ECO:0000256" key="2">
    <source>
        <dbReference type="ARBA" id="ARBA00022705"/>
    </source>
</evidence>
<organism evidence="8 9">
    <name type="scientific">Sporormia fimetaria CBS 119925</name>
    <dbReference type="NCBI Taxonomy" id="1340428"/>
    <lineage>
        <taxon>Eukaryota</taxon>
        <taxon>Fungi</taxon>
        <taxon>Dikarya</taxon>
        <taxon>Ascomycota</taxon>
        <taxon>Pezizomycotina</taxon>
        <taxon>Dothideomycetes</taxon>
        <taxon>Pleosporomycetidae</taxon>
        <taxon>Pleosporales</taxon>
        <taxon>Sporormiaceae</taxon>
        <taxon>Sporormia</taxon>
    </lineage>
</organism>
<dbReference type="AlphaFoldDB" id="A0A6A6VIV7"/>
<dbReference type="PANTHER" id="PTHR28605">
    <property type="entry name" value="CTF8, CHROMOSOME TRANSMISSION FIDELITY FACTOR 8 HOMOLOG (S. CEREVISIAE)"/>
    <property type="match status" value="1"/>
</dbReference>
<feature type="compositionally biased region" description="Low complexity" evidence="7">
    <location>
        <begin position="213"/>
        <end position="236"/>
    </location>
</feature>
<feature type="region of interest" description="Disordered" evidence="7">
    <location>
        <begin position="1"/>
        <end position="27"/>
    </location>
</feature>
<keyword evidence="3" id="KW-0238">DNA-binding</keyword>
<comment type="subcellular location">
    <subcellularLocation>
        <location evidence="1">Nucleus</location>
    </subcellularLocation>
</comment>
<evidence type="ECO:0000256" key="6">
    <source>
        <dbReference type="ARBA" id="ARBA00038447"/>
    </source>
</evidence>
<dbReference type="Pfam" id="PF09696">
    <property type="entry name" value="Ctf8"/>
    <property type="match status" value="1"/>
</dbReference>
<evidence type="ECO:0000313" key="8">
    <source>
        <dbReference type="EMBL" id="KAF2749057.1"/>
    </source>
</evidence>